<dbReference type="Gene3D" id="1.10.510.10">
    <property type="entry name" value="Transferase(Phosphotransferase) domain 1"/>
    <property type="match status" value="2"/>
</dbReference>
<comment type="caution">
    <text evidence="2">The sequence shown here is derived from an EMBL/GenBank/DDBJ whole genome shotgun (WGS) entry which is preliminary data.</text>
</comment>
<dbReference type="GO" id="GO:0005524">
    <property type="term" value="F:ATP binding"/>
    <property type="evidence" value="ECO:0007669"/>
    <property type="project" value="UniProtKB-KW"/>
</dbReference>
<dbReference type="Gene3D" id="3.30.200.20">
    <property type="entry name" value="Phosphorylase Kinase, domain 1"/>
    <property type="match status" value="1"/>
</dbReference>
<dbReference type="PANTHER" id="PTHR44329:SF261">
    <property type="entry name" value="ZINC FINGER CONTAINING PROTEIN KINASE-RELATED"/>
    <property type="match status" value="1"/>
</dbReference>
<keyword evidence="2" id="KW-0418">Kinase</keyword>
<reference evidence="2" key="1">
    <citation type="submission" date="2020-05" db="EMBL/GenBank/DDBJ databases">
        <title>Mycena genomes resolve the evolution of fungal bioluminescence.</title>
        <authorList>
            <person name="Tsai I.J."/>
        </authorList>
    </citation>
    <scope>NUCLEOTIDE SEQUENCE</scope>
    <source>
        <strain evidence="2">160909Yilan</strain>
    </source>
</reference>
<dbReference type="Pfam" id="PF00069">
    <property type="entry name" value="Pkinase"/>
    <property type="match status" value="1"/>
</dbReference>
<gene>
    <name evidence="2" type="ORF">MSAN_00251400</name>
</gene>
<evidence type="ECO:0000313" key="2">
    <source>
        <dbReference type="EMBL" id="KAF7378260.1"/>
    </source>
</evidence>
<protein>
    <submittedName>
        <fullName evidence="2">Kinase-like protein</fullName>
    </submittedName>
</protein>
<dbReference type="PANTHER" id="PTHR44329">
    <property type="entry name" value="SERINE/THREONINE-PROTEIN KINASE TNNI3K-RELATED"/>
    <property type="match status" value="1"/>
</dbReference>
<dbReference type="Proteomes" id="UP000623467">
    <property type="component" value="Unassembled WGS sequence"/>
</dbReference>
<feature type="domain" description="Protein kinase" evidence="1">
    <location>
        <begin position="192"/>
        <end position="452"/>
    </location>
</feature>
<organism evidence="2 3">
    <name type="scientific">Mycena sanguinolenta</name>
    <dbReference type="NCBI Taxonomy" id="230812"/>
    <lineage>
        <taxon>Eukaryota</taxon>
        <taxon>Fungi</taxon>
        <taxon>Dikarya</taxon>
        <taxon>Basidiomycota</taxon>
        <taxon>Agaricomycotina</taxon>
        <taxon>Agaricomycetes</taxon>
        <taxon>Agaricomycetidae</taxon>
        <taxon>Agaricales</taxon>
        <taxon>Marasmiineae</taxon>
        <taxon>Mycenaceae</taxon>
        <taxon>Mycena</taxon>
    </lineage>
</organism>
<accession>A0A8H6ZMN0</accession>
<name>A0A8H6ZMN0_9AGAR</name>
<evidence type="ECO:0000313" key="3">
    <source>
        <dbReference type="Proteomes" id="UP000623467"/>
    </source>
</evidence>
<dbReference type="EMBL" id="JACAZH010000001">
    <property type="protein sequence ID" value="KAF7378260.1"/>
    <property type="molecule type" value="Genomic_DNA"/>
</dbReference>
<dbReference type="OrthoDB" id="346907at2759"/>
<feature type="domain" description="Protein kinase" evidence="1">
    <location>
        <begin position="524"/>
        <end position="817"/>
    </location>
</feature>
<dbReference type="InterPro" id="IPR000719">
    <property type="entry name" value="Prot_kinase_dom"/>
</dbReference>
<dbReference type="GO" id="GO:0004674">
    <property type="term" value="F:protein serine/threonine kinase activity"/>
    <property type="evidence" value="ECO:0007669"/>
    <property type="project" value="TreeGrafter"/>
</dbReference>
<dbReference type="AlphaFoldDB" id="A0A8H6ZMN0"/>
<dbReference type="InterPro" id="IPR011009">
    <property type="entry name" value="Kinase-like_dom_sf"/>
</dbReference>
<dbReference type="PROSITE" id="PS50011">
    <property type="entry name" value="PROTEIN_KINASE_DOM"/>
    <property type="match status" value="2"/>
</dbReference>
<sequence length="817" mass="91697">MFHLPRRLPRQTGCTFVARMWLIRRLEHGLHILHPTEKEVHCMSMRSPFLKGLASRRNHSRAFTDLDNLQTAARDLSHVEYLVCASHHRKKLSEVSLALGVSEDIALREAFEKDQNALGKTLLQVLYLPSCEEAILTLRGESAQSVLDIIQYSLEHVVKAREVTTKARRLLRKLCEKSDRVPSSLIIAGVIPRDNCVSIAGGFADVHQAMYQGQSVALKHLRMFEDTDQRDMRQRFYHEALIWQHLRHSNIVPLIGINTEAFPSSLCLVSPWMKNGTVNAYLRGREGDERRRIVNRLIREIAQGLAFLHDEGVVHGDLRGANILVSDSGNACLTDFGLTVLVDASTSPTRGAGCGRWMAPEILDNHPRTRASDIYAFACVCLELYTGHPPFHGELFSTLTVIYNVVAKRKRPKRPPVNVIPDLVWDLMEKCWAQNVADRPSILGILLRLPTNDVDQGIMSQISSSAYPLIRPDEHEPVATRAANEMDEWTMSTPRPAHYQTWVESALSPFMQWIDISVNPRNYYLDLQEIAEGPGGQTTLYRARLADFTSGDSVLPTHIKEQDQQARLAQRTTLVAIKSVPISGNTKLKEVLDEFSIMHNLRCEHILSMDAIYVDPVEDALWVRMEYMTRSISSIIDLRRLGLGLSEKIIAGCAKDIISALEYLRIHDITPKNVQPRNVLINTHGVLKLTNLSNAVKSTSSFRADSPTSPCPTTASNATSLCLLACDMATGQRPPLAARAEFEEGPPSPTFHQFIQMYFDLDDWSPLFALTSLTSAGYGPLIESSFIRNACERSMLAQLLAQCTAFEARLPEQHRLP</sequence>
<dbReference type="SUPFAM" id="SSF56112">
    <property type="entry name" value="Protein kinase-like (PK-like)"/>
    <property type="match status" value="2"/>
</dbReference>
<dbReference type="InterPro" id="IPR008266">
    <property type="entry name" value="Tyr_kinase_AS"/>
</dbReference>
<evidence type="ECO:0000259" key="1">
    <source>
        <dbReference type="PROSITE" id="PS50011"/>
    </source>
</evidence>
<dbReference type="InterPro" id="IPR001245">
    <property type="entry name" value="Ser-Thr/Tyr_kinase_cat_dom"/>
</dbReference>
<dbReference type="InterPro" id="IPR051681">
    <property type="entry name" value="Ser/Thr_Kinases-Pseudokinases"/>
</dbReference>
<dbReference type="Pfam" id="PF07714">
    <property type="entry name" value="PK_Tyr_Ser-Thr"/>
    <property type="match status" value="1"/>
</dbReference>
<keyword evidence="3" id="KW-1185">Reference proteome</keyword>
<keyword evidence="2" id="KW-0808">Transferase</keyword>
<dbReference type="PROSITE" id="PS00109">
    <property type="entry name" value="PROTEIN_KINASE_TYR"/>
    <property type="match status" value="1"/>
</dbReference>
<proteinExistence type="predicted"/>